<name>R1IJI4_9PSEU</name>
<keyword evidence="2" id="KW-1185">Reference proteome</keyword>
<accession>R1IJI4</accession>
<dbReference type="Proteomes" id="UP000014139">
    <property type="component" value="Unassembled WGS sequence"/>
</dbReference>
<gene>
    <name evidence="1" type="ORF">H480_00440</name>
</gene>
<dbReference type="EMBL" id="AOUO01000006">
    <property type="protein sequence ID" value="EOD70519.1"/>
    <property type="molecule type" value="Genomic_DNA"/>
</dbReference>
<dbReference type="eggNOG" id="ENOG5031Y22">
    <property type="taxonomic scope" value="Bacteria"/>
</dbReference>
<dbReference type="RefSeq" id="WP_003054407.1">
    <property type="nucleotide sequence ID" value="NZ_AOUO01000006.1"/>
</dbReference>
<evidence type="ECO:0000313" key="1">
    <source>
        <dbReference type="EMBL" id="EOD70519.1"/>
    </source>
</evidence>
<dbReference type="PATRIC" id="fig|1292037.4.peg.84"/>
<sequence length="194" mass="21267">MQVATLCIAILALVVSVLSFCWQVLSFSLSGRKIRILTSVGWRGAGAELILQSVKRRDDPLDRLSRLAGRGPSTPVLGVTVQNVGRSDLYVSAVFVAGRSRSDTHFPPATASWPALPCLLKSGDSENWYLDTAELEHICAGWNMVDGDRKSQLELRVTLKDGRTVRASRRIRVEELRRIWNVSKAGRGLPVAGA</sequence>
<protein>
    <submittedName>
        <fullName evidence="1">Uncharacterized protein</fullName>
    </submittedName>
</protein>
<reference evidence="1 2" key="1">
    <citation type="submission" date="2013-02" db="EMBL/GenBank/DDBJ databases">
        <title>Draft genome sequence of Amycolatopsis vancoresmycina strain DSM 44592T.</title>
        <authorList>
            <person name="Kumar S."/>
            <person name="Kaur N."/>
            <person name="Kaur C."/>
            <person name="Raghava G.P.S."/>
            <person name="Mayilraj S."/>
        </authorList>
    </citation>
    <scope>NUCLEOTIDE SEQUENCE [LARGE SCALE GENOMIC DNA]</scope>
    <source>
        <strain evidence="1 2">DSM 44592</strain>
    </source>
</reference>
<comment type="caution">
    <text evidence="1">The sequence shown here is derived from an EMBL/GenBank/DDBJ whole genome shotgun (WGS) entry which is preliminary data.</text>
</comment>
<dbReference type="OrthoDB" id="3425454at2"/>
<organism evidence="1 2">
    <name type="scientific">Amycolatopsis vancoresmycina DSM 44592</name>
    <dbReference type="NCBI Taxonomy" id="1292037"/>
    <lineage>
        <taxon>Bacteria</taxon>
        <taxon>Bacillati</taxon>
        <taxon>Actinomycetota</taxon>
        <taxon>Actinomycetes</taxon>
        <taxon>Pseudonocardiales</taxon>
        <taxon>Pseudonocardiaceae</taxon>
        <taxon>Amycolatopsis</taxon>
    </lineage>
</organism>
<evidence type="ECO:0000313" key="2">
    <source>
        <dbReference type="Proteomes" id="UP000014139"/>
    </source>
</evidence>
<dbReference type="AlphaFoldDB" id="R1IJI4"/>
<proteinExistence type="predicted"/>